<dbReference type="EMBL" id="HBKQ01061258">
    <property type="protein sequence ID" value="CAE2288481.1"/>
    <property type="molecule type" value="Transcribed_RNA"/>
</dbReference>
<name>A0A7S4NHK8_9STRA</name>
<feature type="compositionally biased region" description="Low complexity" evidence="1">
    <location>
        <begin position="129"/>
        <end position="140"/>
    </location>
</feature>
<dbReference type="PANTHER" id="PTHR47992">
    <property type="entry name" value="PROTEIN PHOSPHATASE"/>
    <property type="match status" value="1"/>
</dbReference>
<dbReference type="InterPro" id="IPR001932">
    <property type="entry name" value="PPM-type_phosphatase-like_dom"/>
</dbReference>
<protein>
    <recommendedName>
        <fullName evidence="2">PPM-type phosphatase domain-containing protein</fullName>
    </recommendedName>
</protein>
<evidence type="ECO:0000313" key="3">
    <source>
        <dbReference type="EMBL" id="CAE2288481.1"/>
    </source>
</evidence>
<dbReference type="InterPro" id="IPR015655">
    <property type="entry name" value="PP2C"/>
</dbReference>
<accession>A0A7S4NHK8</accession>
<dbReference type="GO" id="GO:0004722">
    <property type="term" value="F:protein serine/threonine phosphatase activity"/>
    <property type="evidence" value="ECO:0007669"/>
    <property type="project" value="InterPro"/>
</dbReference>
<dbReference type="Gene3D" id="3.60.40.10">
    <property type="entry name" value="PPM-type phosphatase domain"/>
    <property type="match status" value="1"/>
</dbReference>
<dbReference type="AlphaFoldDB" id="A0A7S4NHK8"/>
<feature type="domain" description="PPM-type phosphatase" evidence="2">
    <location>
        <begin position="126"/>
        <end position="467"/>
    </location>
</feature>
<sequence>MAVLTRRGTRSSSVAAAPPPAQGGGIRINQDRAVIVSPFLIATTSAVAAFAAPAKKENEKFPNAKETQADGDEQFKFEPKGGGNVVDAPEDPYNYRDPRRVRGTNGVAEEGGAALSAKVEAEAAARAAVPAVSEGGNQDSGDGGGRSNNLFMGLFDGHSPGGESVAEQAALRLPSLLYSSLSGEGQSSMTPGPLSKDAVQRALTRSFALLDASFSQLRFGGSTGTVLLRLNSTVHFANVGDSMSMLCSYTPSTGSVKVLYKTRPDKPDLPDERKRIEERGGTVYVPPSPPFPGQRKGTARVAATVGNRTVHGLALSRSFGDTFWKERGVVSEPVIKSVGLDGAMNFLRTKWSEKKKTMKKKAAADEKESAAGLVDDDDVDDGGFPETHLFAVQCSDGVLDVIEAVQVAAQAARVLYEPEAFGQRPLGGLESLLRKAGELWEGRRPRPPPGTGLRYYRDDMTVSIAKLPI</sequence>
<dbReference type="InterPro" id="IPR036457">
    <property type="entry name" value="PPM-type-like_dom_sf"/>
</dbReference>
<evidence type="ECO:0000256" key="1">
    <source>
        <dbReference type="SAM" id="MobiDB-lite"/>
    </source>
</evidence>
<dbReference type="Pfam" id="PF00481">
    <property type="entry name" value="PP2C"/>
    <property type="match status" value="1"/>
</dbReference>
<dbReference type="PROSITE" id="PS51746">
    <property type="entry name" value="PPM_2"/>
    <property type="match status" value="1"/>
</dbReference>
<feature type="region of interest" description="Disordered" evidence="1">
    <location>
        <begin position="1"/>
        <end position="24"/>
    </location>
</feature>
<organism evidence="3">
    <name type="scientific">Odontella aurita</name>
    <dbReference type="NCBI Taxonomy" id="265563"/>
    <lineage>
        <taxon>Eukaryota</taxon>
        <taxon>Sar</taxon>
        <taxon>Stramenopiles</taxon>
        <taxon>Ochrophyta</taxon>
        <taxon>Bacillariophyta</taxon>
        <taxon>Mediophyceae</taxon>
        <taxon>Biddulphiophycidae</taxon>
        <taxon>Eupodiscales</taxon>
        <taxon>Odontellaceae</taxon>
        <taxon>Odontella</taxon>
    </lineage>
</organism>
<dbReference type="SUPFAM" id="SSF81606">
    <property type="entry name" value="PP2C-like"/>
    <property type="match status" value="1"/>
</dbReference>
<feature type="region of interest" description="Disordered" evidence="1">
    <location>
        <begin position="129"/>
        <end position="149"/>
    </location>
</feature>
<proteinExistence type="predicted"/>
<feature type="compositionally biased region" description="Basic and acidic residues" evidence="1">
    <location>
        <begin position="54"/>
        <end position="63"/>
    </location>
</feature>
<evidence type="ECO:0000259" key="2">
    <source>
        <dbReference type="PROSITE" id="PS51746"/>
    </source>
</evidence>
<gene>
    <name evidence="3" type="ORF">OAUR00152_LOCUS41753</name>
</gene>
<reference evidence="3" key="1">
    <citation type="submission" date="2021-01" db="EMBL/GenBank/DDBJ databases">
        <authorList>
            <person name="Corre E."/>
            <person name="Pelletier E."/>
            <person name="Niang G."/>
            <person name="Scheremetjew M."/>
            <person name="Finn R."/>
            <person name="Kale V."/>
            <person name="Holt S."/>
            <person name="Cochrane G."/>
            <person name="Meng A."/>
            <person name="Brown T."/>
            <person name="Cohen L."/>
        </authorList>
    </citation>
    <scope>NUCLEOTIDE SEQUENCE</scope>
    <source>
        <strain evidence="3">Isolate 1302-5</strain>
    </source>
</reference>
<dbReference type="CDD" id="cd00143">
    <property type="entry name" value="PP2Cc"/>
    <property type="match status" value="1"/>
</dbReference>
<feature type="region of interest" description="Disordered" evidence="1">
    <location>
        <begin position="53"/>
        <end position="105"/>
    </location>
</feature>
<dbReference type="SMART" id="SM00332">
    <property type="entry name" value="PP2Cc"/>
    <property type="match status" value="1"/>
</dbReference>